<dbReference type="OrthoDB" id="4860595at2"/>
<reference evidence="1 2" key="1">
    <citation type="submission" date="2019-06" db="EMBL/GenBank/DDBJ databases">
        <title>Sequencing the genomes of 1000 actinobacteria strains.</title>
        <authorList>
            <person name="Klenk H.-P."/>
        </authorList>
    </citation>
    <scope>NUCLEOTIDE SEQUENCE [LARGE SCALE GENOMIC DNA]</scope>
    <source>
        <strain evidence="1 2">DSM 18607</strain>
    </source>
</reference>
<evidence type="ECO:0000313" key="1">
    <source>
        <dbReference type="EMBL" id="TQJ08169.1"/>
    </source>
</evidence>
<dbReference type="AlphaFoldDB" id="A0A542DYN9"/>
<evidence type="ECO:0000313" key="2">
    <source>
        <dbReference type="Proteomes" id="UP000317893"/>
    </source>
</evidence>
<dbReference type="Proteomes" id="UP000317893">
    <property type="component" value="Unassembled WGS sequence"/>
</dbReference>
<protein>
    <submittedName>
        <fullName evidence="1">Uncharacterized protein</fullName>
    </submittedName>
</protein>
<proteinExistence type="predicted"/>
<keyword evidence="2" id="KW-1185">Reference proteome</keyword>
<sequence length="308" mass="32479">MSDEDHPRREPAVAEAQEVLLSVVDRRLTGDLTDPAVLAAVVAVERLTVALRTTDTATLTRALSEGAGAVPDASRPGHDLAELLQEGYGQVLEGLNRRADGRDSDAALVNPDGGAFEIVTDASLLRAAVRAAQGSIDAMPYYRERYGARGSRFASTDSAWLVSLAPLPADVAVQQVGWLSRVLAGRGMPSWLMEVHLRALVDEVAAAAGPQAVGSLPEAERSLTQVRRTHVDDELLLAAEEWADETAGYAVPVPRAGLLLAAAVADVRSGLVRDDHALAGWVTDPAHSSVGAATALAEVRERVLAQAR</sequence>
<dbReference type="EMBL" id="VFMN01000001">
    <property type="protein sequence ID" value="TQJ08169.1"/>
    <property type="molecule type" value="Genomic_DNA"/>
</dbReference>
<dbReference type="RefSeq" id="WP_141847693.1">
    <property type="nucleotide sequence ID" value="NZ_BAAAPR010000002.1"/>
</dbReference>
<accession>A0A542DYN9</accession>
<gene>
    <name evidence="1" type="ORF">FB458_1253</name>
</gene>
<comment type="caution">
    <text evidence="1">The sequence shown here is derived from an EMBL/GenBank/DDBJ whole genome shotgun (WGS) entry which is preliminary data.</text>
</comment>
<name>A0A542DYN9_9MICO</name>
<organism evidence="1 2">
    <name type="scientific">Lapillicoccus jejuensis</name>
    <dbReference type="NCBI Taxonomy" id="402171"/>
    <lineage>
        <taxon>Bacteria</taxon>
        <taxon>Bacillati</taxon>
        <taxon>Actinomycetota</taxon>
        <taxon>Actinomycetes</taxon>
        <taxon>Micrococcales</taxon>
        <taxon>Intrasporangiaceae</taxon>
        <taxon>Lapillicoccus</taxon>
    </lineage>
</organism>